<feature type="transmembrane region" description="Helical" evidence="1">
    <location>
        <begin position="298"/>
        <end position="316"/>
    </location>
</feature>
<feature type="transmembrane region" description="Helical" evidence="1">
    <location>
        <begin position="321"/>
        <end position="337"/>
    </location>
</feature>
<dbReference type="PANTHER" id="PTHR39556">
    <property type="entry name" value="PROTEIN, PUTATIVE-RELATED"/>
    <property type="match status" value="1"/>
</dbReference>
<dbReference type="EMBL" id="DTHG01000098">
    <property type="protein sequence ID" value="HGW92472.1"/>
    <property type="molecule type" value="Genomic_DNA"/>
</dbReference>
<reference evidence="2" key="1">
    <citation type="journal article" date="2020" name="mSystems">
        <title>Genome- and Community-Level Interaction Insights into Carbon Utilization and Element Cycling Functions of Hydrothermarchaeota in Hydrothermal Sediment.</title>
        <authorList>
            <person name="Zhou Z."/>
            <person name="Liu Y."/>
            <person name="Xu W."/>
            <person name="Pan J."/>
            <person name="Luo Z.H."/>
            <person name="Li M."/>
        </authorList>
    </citation>
    <scope>NUCLEOTIDE SEQUENCE [LARGE SCALE GENOMIC DNA]</scope>
    <source>
        <strain evidence="2">SpSt-780</strain>
    </source>
</reference>
<evidence type="ECO:0000313" key="2">
    <source>
        <dbReference type="EMBL" id="HGW92472.1"/>
    </source>
</evidence>
<feature type="transmembrane region" description="Helical" evidence="1">
    <location>
        <begin position="176"/>
        <end position="195"/>
    </location>
</feature>
<keyword evidence="1" id="KW-0812">Transmembrane</keyword>
<gene>
    <name evidence="2" type="ORF">ENV67_08060</name>
</gene>
<dbReference type="PANTHER" id="PTHR39556:SF1">
    <property type="entry name" value="PROTEIN, PUTATIVE-RELATED"/>
    <property type="match status" value="1"/>
</dbReference>
<feature type="transmembrane region" description="Helical" evidence="1">
    <location>
        <begin position="261"/>
        <end position="278"/>
    </location>
</feature>
<keyword evidence="1" id="KW-1133">Transmembrane helix</keyword>
<feature type="transmembrane region" description="Helical" evidence="1">
    <location>
        <begin position="231"/>
        <end position="249"/>
    </location>
</feature>
<dbReference type="Pfam" id="PF04165">
    <property type="entry name" value="DUF401"/>
    <property type="match status" value="1"/>
</dbReference>
<dbReference type="AlphaFoldDB" id="A0A7C4UDM2"/>
<feature type="transmembrane region" description="Helical" evidence="1">
    <location>
        <begin position="207"/>
        <end position="225"/>
    </location>
</feature>
<sequence length="406" mass="45828">MAIVKLSLVILFLIVLISRKIDLWIALFICSIITAFFFGVKLQDFFKVFFFTIKDWSTISIILIIFFVLFLSSLLESGESLEVLKNSVNKIVTNKTFQLVLPSALIGLLPMPGGALLGAPLVKSTAKGTNLDGAKLTFINYWFRHIWEYFWPLYPGLILTSTLCKIPLKELSRNQFIFTPLAISTGLYVLIKFNIPKERTKRDLKYIFPLLFSISPIILIVLLFAVFKIDIVISVAISTTLTLIFLLIRKKVNIKSALKEVNYKAIIVIFFILFFKNILNSSGGLKELSLSLSGVPKIYVFILLFYLLPLMTGFLTGVNQAYVAVSFPLFIPFLKGLPEQTILNTVGIAYISGFAGVLLSPTHLCLVLTKEYFKARFIDVYKLLLFPVIIMMIGALILGIFTFPYF</sequence>
<feature type="transmembrane region" description="Helical" evidence="1">
    <location>
        <begin position="59"/>
        <end position="78"/>
    </location>
</feature>
<evidence type="ECO:0000256" key="1">
    <source>
        <dbReference type="SAM" id="Phobius"/>
    </source>
</evidence>
<accession>A0A7C4UDM2</accession>
<feature type="transmembrane region" description="Helical" evidence="1">
    <location>
        <begin position="380"/>
        <end position="403"/>
    </location>
</feature>
<name>A0A7C4UDM2_UNCW3</name>
<proteinExistence type="predicted"/>
<protein>
    <submittedName>
        <fullName evidence="2">DUF401 family protein</fullName>
    </submittedName>
</protein>
<comment type="caution">
    <text evidence="2">The sequence shown here is derived from an EMBL/GenBank/DDBJ whole genome shotgun (WGS) entry which is preliminary data.</text>
</comment>
<feature type="transmembrane region" description="Helical" evidence="1">
    <location>
        <begin position="21"/>
        <end position="39"/>
    </location>
</feature>
<dbReference type="InterPro" id="IPR007294">
    <property type="entry name" value="DUF401"/>
</dbReference>
<organism evidence="2">
    <name type="scientific">candidate division WOR-3 bacterium</name>
    <dbReference type="NCBI Taxonomy" id="2052148"/>
    <lineage>
        <taxon>Bacteria</taxon>
        <taxon>Bacteria division WOR-3</taxon>
    </lineage>
</organism>
<feature type="transmembrane region" description="Helical" evidence="1">
    <location>
        <begin position="349"/>
        <end position="368"/>
    </location>
</feature>
<keyword evidence="1" id="KW-0472">Membrane</keyword>
<feature type="transmembrane region" description="Helical" evidence="1">
    <location>
        <begin position="99"/>
        <end position="122"/>
    </location>
</feature>